<dbReference type="EMBL" id="LFZW01000001">
    <property type="protein sequence ID" value="KMY48779.1"/>
    <property type="molecule type" value="Genomic_DNA"/>
</dbReference>
<keyword evidence="8" id="KW-0050">Antiport</keyword>
<evidence type="ECO:0000256" key="9">
    <source>
        <dbReference type="SAM" id="Phobius"/>
    </source>
</evidence>
<keyword evidence="8" id="KW-0406">Ion transport</keyword>
<dbReference type="GO" id="GO:0015385">
    <property type="term" value="F:sodium:proton antiporter activity"/>
    <property type="evidence" value="ECO:0007669"/>
    <property type="project" value="TreeGrafter"/>
</dbReference>
<feature type="transmembrane region" description="Helical" evidence="9">
    <location>
        <begin position="37"/>
        <end position="57"/>
    </location>
</feature>
<reference evidence="11" key="1">
    <citation type="submission" date="2015-07" db="EMBL/GenBank/DDBJ databases">
        <title>Genome sequencing project for genomic taxonomy and phylogenomics of Bacillus-like bacteria.</title>
        <authorList>
            <person name="Liu B."/>
            <person name="Wang J."/>
            <person name="Zhu Y."/>
            <person name="Liu G."/>
            <person name="Chen Q."/>
            <person name="Chen Z."/>
            <person name="Lan J."/>
            <person name="Che J."/>
            <person name="Ge C."/>
            <person name="Shi H."/>
            <person name="Pan Z."/>
            <person name="Liu X."/>
        </authorList>
    </citation>
    <scope>NUCLEOTIDE SEQUENCE [LARGE SCALE GENOMIC DNA]</scope>
    <source>
        <strain evidence="11">FJAT-27997</strain>
    </source>
</reference>
<dbReference type="InterPro" id="IPR007208">
    <property type="entry name" value="MrpF/PhaF-like"/>
</dbReference>
<keyword evidence="7 8" id="KW-0472">Membrane</keyword>
<protein>
    <submittedName>
        <fullName evidence="10">Monovalent cation/H+ antiporter subunit F</fullName>
    </submittedName>
</protein>
<dbReference type="RefSeq" id="WP_049680105.1">
    <property type="nucleotide sequence ID" value="NZ_LFZW01000001.1"/>
</dbReference>
<keyword evidence="3 8" id="KW-0813">Transport</keyword>
<dbReference type="OrthoDB" id="9799958at2"/>
<evidence type="ECO:0000256" key="4">
    <source>
        <dbReference type="ARBA" id="ARBA00022475"/>
    </source>
</evidence>
<evidence type="ECO:0000256" key="5">
    <source>
        <dbReference type="ARBA" id="ARBA00022692"/>
    </source>
</evidence>
<evidence type="ECO:0000256" key="1">
    <source>
        <dbReference type="ARBA" id="ARBA00004651"/>
    </source>
</evidence>
<dbReference type="AlphaFoldDB" id="A0A0K9GQ06"/>
<dbReference type="GO" id="GO:0005886">
    <property type="term" value="C:plasma membrane"/>
    <property type="evidence" value="ECO:0007669"/>
    <property type="project" value="UniProtKB-SubCell"/>
</dbReference>
<sequence>MFKLILMISLFFLTLSMMVALYRVIKGPSMPDRVQALDTISISLIGGVAICSVLFHTHALLEIILILGILSFVGTIAFARFIERGVVIERKRIK</sequence>
<dbReference type="PIRSF" id="PIRSF028784">
    <property type="entry name" value="MrpF"/>
    <property type="match status" value="1"/>
</dbReference>
<dbReference type="Pfam" id="PF04066">
    <property type="entry name" value="MrpF_PhaF"/>
    <property type="match status" value="1"/>
</dbReference>
<gene>
    <name evidence="10" type="ORF">AC625_04010</name>
</gene>
<feature type="transmembrane region" description="Helical" evidence="9">
    <location>
        <begin position="63"/>
        <end position="82"/>
    </location>
</feature>
<accession>A0A0K9GQ06</accession>
<dbReference type="Proteomes" id="UP000037146">
    <property type="component" value="Unassembled WGS sequence"/>
</dbReference>
<evidence type="ECO:0000256" key="8">
    <source>
        <dbReference type="PIRNR" id="PIRNR028784"/>
    </source>
</evidence>
<comment type="subcellular location">
    <subcellularLocation>
        <location evidence="1 8">Cell membrane</location>
        <topology evidence="1 8">Multi-pass membrane protein</topology>
    </subcellularLocation>
</comment>
<keyword evidence="11" id="KW-1185">Reference proteome</keyword>
<keyword evidence="4 8" id="KW-1003">Cell membrane</keyword>
<evidence type="ECO:0000313" key="11">
    <source>
        <dbReference type="Proteomes" id="UP000037146"/>
    </source>
</evidence>
<evidence type="ECO:0000313" key="10">
    <source>
        <dbReference type="EMBL" id="KMY48779.1"/>
    </source>
</evidence>
<name>A0A0K9GQ06_9BACI</name>
<evidence type="ECO:0000256" key="3">
    <source>
        <dbReference type="ARBA" id="ARBA00022448"/>
    </source>
</evidence>
<feature type="transmembrane region" description="Helical" evidence="9">
    <location>
        <begin position="6"/>
        <end position="25"/>
    </location>
</feature>
<dbReference type="STRING" id="1679170.AC625_04010"/>
<proteinExistence type="inferred from homology"/>
<dbReference type="NCBIfam" id="NF009248">
    <property type="entry name" value="PRK12600.1"/>
    <property type="match status" value="1"/>
</dbReference>
<dbReference type="PANTHER" id="PTHR34702">
    <property type="entry name" value="NA(+)/H(+) ANTIPORTER SUBUNIT F1"/>
    <property type="match status" value="1"/>
</dbReference>
<evidence type="ECO:0000256" key="7">
    <source>
        <dbReference type="ARBA" id="ARBA00023136"/>
    </source>
</evidence>
<evidence type="ECO:0000256" key="6">
    <source>
        <dbReference type="ARBA" id="ARBA00022989"/>
    </source>
</evidence>
<comment type="caution">
    <text evidence="10">The sequence shown here is derived from an EMBL/GenBank/DDBJ whole genome shotgun (WGS) entry which is preliminary data.</text>
</comment>
<organism evidence="10 11">
    <name type="scientific">Peribacillus loiseleuriae</name>
    <dbReference type="NCBI Taxonomy" id="1679170"/>
    <lineage>
        <taxon>Bacteria</taxon>
        <taxon>Bacillati</taxon>
        <taxon>Bacillota</taxon>
        <taxon>Bacilli</taxon>
        <taxon>Bacillales</taxon>
        <taxon>Bacillaceae</taxon>
        <taxon>Peribacillus</taxon>
    </lineage>
</organism>
<evidence type="ECO:0000256" key="2">
    <source>
        <dbReference type="ARBA" id="ARBA00009212"/>
    </source>
</evidence>
<dbReference type="PATRIC" id="fig|1679170.3.peg.853"/>
<dbReference type="PANTHER" id="PTHR34702:SF1">
    <property type="entry name" value="NA(+)_H(+) ANTIPORTER SUBUNIT F"/>
    <property type="match status" value="1"/>
</dbReference>
<keyword evidence="6 9" id="KW-1133">Transmembrane helix</keyword>
<comment type="similarity">
    <text evidence="2 8">Belongs to the CPA3 antiporters (TC 2.A.63) subunit F family.</text>
</comment>
<keyword evidence="5 9" id="KW-0812">Transmembrane</keyword>